<dbReference type="RefSeq" id="WP_245350080.1">
    <property type="nucleotide sequence ID" value="NZ_JAGIKZ010000013.1"/>
</dbReference>
<reference evidence="4 5" key="1">
    <citation type="submission" date="2021-03" db="EMBL/GenBank/DDBJ databases">
        <title>Genomic Encyclopedia of Type Strains, Phase IV (KMG-IV): sequencing the most valuable type-strain genomes for metagenomic binning, comparative biology and taxonomic classification.</title>
        <authorList>
            <person name="Goeker M."/>
        </authorList>
    </citation>
    <scope>NUCLEOTIDE SEQUENCE [LARGE SCALE GENOMIC DNA]</scope>
    <source>
        <strain evidence="4 5">DSM 26675</strain>
    </source>
</reference>
<dbReference type="EMBL" id="JAGIKZ010000013">
    <property type="protein sequence ID" value="MBP2241857.1"/>
    <property type="molecule type" value="Genomic_DNA"/>
</dbReference>
<evidence type="ECO:0000313" key="4">
    <source>
        <dbReference type="EMBL" id="MBP2241857.1"/>
    </source>
</evidence>
<dbReference type="Gene3D" id="3.20.20.10">
    <property type="entry name" value="Alanine racemase"/>
    <property type="match status" value="1"/>
</dbReference>
<sequence length="435" mass="49909">MNKLVEEENAIQGYYSQDGMKFDYRKLNELENSYGSSFYIVNVHKLRENYLKIKQAFKSRYDNFIIGYSYKTNYLPYLCKELSRLGAYAEVVSRLEYDLAIKLGEDPKRIIFNGPLKSREDIHLALKNESILNVDSLYEVEMIKDYALKNQNSVVKIGLRVNFDLTENGEPILQDGYEISRFGICIENGNLQSAIIELKKIANIKIIGLHGHFSTTKRSVESYRIKTKKLCMIAKQSLADSLEFIDIGGGIYGELPASFQINAPTFDDYAEAVCEVMNREFMDFERKPALILEPGVAMVANAIIFIAKVIETKSVADQSFILVDGSVHNIKPTMHKNNLPMQIIRRNNDLKAKKMFNIVGYTCMEKDYLAHGINDALPNKGDYIIFENVGAYTIVFNPPFIKVRPPILAAENNDIFVVRRKEEFKQFFNEELYIF</sequence>
<dbReference type="InterPro" id="IPR029066">
    <property type="entry name" value="PLP-binding_barrel"/>
</dbReference>
<dbReference type="Pfam" id="PF02784">
    <property type="entry name" value="Orn_Arg_deC_N"/>
    <property type="match status" value="1"/>
</dbReference>
<dbReference type="InterPro" id="IPR022644">
    <property type="entry name" value="De-COase2_N"/>
</dbReference>
<feature type="domain" description="Orn/DAP/Arg decarboxylase 2 N-terminal" evidence="3">
    <location>
        <begin position="55"/>
        <end position="300"/>
    </location>
</feature>
<dbReference type="Gene3D" id="2.40.37.10">
    <property type="entry name" value="Lyase, Ornithine Decarboxylase, Chain A, domain 1"/>
    <property type="match status" value="1"/>
</dbReference>
<evidence type="ECO:0000313" key="5">
    <source>
        <dbReference type="Proteomes" id="UP001519293"/>
    </source>
</evidence>
<gene>
    <name evidence="4" type="ORF">J2Z40_002430</name>
</gene>
<evidence type="ECO:0000256" key="1">
    <source>
        <dbReference type="ARBA" id="ARBA00001933"/>
    </source>
</evidence>
<comment type="cofactor">
    <cofactor evidence="1">
        <name>pyridoxal 5'-phosphate</name>
        <dbReference type="ChEBI" id="CHEBI:597326"/>
    </cofactor>
</comment>
<dbReference type="SUPFAM" id="SSF51419">
    <property type="entry name" value="PLP-binding barrel"/>
    <property type="match status" value="1"/>
</dbReference>
<dbReference type="EC" id="4.1.1.20" evidence="4"/>
<dbReference type="GO" id="GO:0008836">
    <property type="term" value="F:diaminopimelate decarboxylase activity"/>
    <property type="evidence" value="ECO:0007669"/>
    <property type="project" value="UniProtKB-EC"/>
</dbReference>
<keyword evidence="5" id="KW-1185">Reference proteome</keyword>
<accession>A0ABS4RG29</accession>
<dbReference type="PRINTS" id="PR01179">
    <property type="entry name" value="ODADCRBXLASE"/>
</dbReference>
<proteinExistence type="predicted"/>
<dbReference type="PANTHER" id="PTHR43727">
    <property type="entry name" value="DIAMINOPIMELATE DECARBOXYLASE"/>
    <property type="match status" value="1"/>
</dbReference>
<keyword evidence="2" id="KW-0663">Pyridoxal phosphate</keyword>
<evidence type="ECO:0000259" key="3">
    <source>
        <dbReference type="Pfam" id="PF02784"/>
    </source>
</evidence>
<evidence type="ECO:0000256" key="2">
    <source>
        <dbReference type="ARBA" id="ARBA00022898"/>
    </source>
</evidence>
<dbReference type="InterPro" id="IPR009006">
    <property type="entry name" value="Ala_racemase/Decarboxylase_C"/>
</dbReference>
<protein>
    <submittedName>
        <fullName evidence="4">Diaminopimelate decarboxylase</fullName>
        <ecNumber evidence="4">4.1.1.20</ecNumber>
    </submittedName>
</protein>
<name>A0ABS4RG29_9BACI</name>
<organism evidence="4 5">
    <name type="scientific">Cytobacillus eiseniae</name>
    <dbReference type="NCBI Taxonomy" id="762947"/>
    <lineage>
        <taxon>Bacteria</taxon>
        <taxon>Bacillati</taxon>
        <taxon>Bacillota</taxon>
        <taxon>Bacilli</taxon>
        <taxon>Bacillales</taxon>
        <taxon>Bacillaceae</taxon>
        <taxon>Cytobacillus</taxon>
    </lineage>
</organism>
<dbReference type="Proteomes" id="UP001519293">
    <property type="component" value="Unassembled WGS sequence"/>
</dbReference>
<dbReference type="InterPro" id="IPR000183">
    <property type="entry name" value="Orn/DAP/Arg_de-COase"/>
</dbReference>
<comment type="caution">
    <text evidence="4">The sequence shown here is derived from an EMBL/GenBank/DDBJ whole genome shotgun (WGS) entry which is preliminary data.</text>
</comment>
<dbReference type="SUPFAM" id="SSF50621">
    <property type="entry name" value="Alanine racemase C-terminal domain-like"/>
    <property type="match status" value="1"/>
</dbReference>
<dbReference type="PANTHER" id="PTHR43727:SF2">
    <property type="entry name" value="GROUP IV DECARBOXYLASE"/>
    <property type="match status" value="1"/>
</dbReference>
<keyword evidence="4" id="KW-0456">Lyase</keyword>